<evidence type="ECO:0000313" key="10">
    <source>
        <dbReference type="EMBL" id="KAG9229452.1"/>
    </source>
</evidence>
<dbReference type="OrthoDB" id="66144at2759"/>
<dbReference type="NCBIfam" id="NF008823">
    <property type="entry name" value="PRK11873.1"/>
    <property type="match status" value="1"/>
</dbReference>
<dbReference type="GO" id="GO:0032259">
    <property type="term" value="P:methylation"/>
    <property type="evidence" value="ECO:0007669"/>
    <property type="project" value="UniProtKB-KW"/>
</dbReference>
<comment type="caution">
    <text evidence="10">The sequence shown here is derived from an EMBL/GenBank/DDBJ whole genome shotgun (WGS) entry which is preliminary data.</text>
</comment>
<evidence type="ECO:0000256" key="1">
    <source>
        <dbReference type="ARBA" id="ARBA00022679"/>
    </source>
</evidence>
<dbReference type="SUPFAM" id="SSF53335">
    <property type="entry name" value="S-adenosyl-L-methionine-dependent methyltransferases"/>
    <property type="match status" value="1"/>
</dbReference>
<dbReference type="Gene3D" id="3.40.50.150">
    <property type="entry name" value="Vaccinia Virus protein VP39"/>
    <property type="match status" value="1"/>
</dbReference>
<organism evidence="10 11">
    <name type="scientific">Amylocarpus encephaloides</name>
    <dbReference type="NCBI Taxonomy" id="45428"/>
    <lineage>
        <taxon>Eukaryota</taxon>
        <taxon>Fungi</taxon>
        <taxon>Dikarya</taxon>
        <taxon>Ascomycota</taxon>
        <taxon>Pezizomycotina</taxon>
        <taxon>Leotiomycetes</taxon>
        <taxon>Helotiales</taxon>
        <taxon>Helotiales incertae sedis</taxon>
        <taxon>Amylocarpus</taxon>
    </lineage>
</organism>
<keyword evidence="11" id="KW-1185">Reference proteome</keyword>
<dbReference type="AlphaFoldDB" id="A0A9P8C112"/>
<keyword evidence="2" id="KW-0949">S-adenosyl-L-methionine</keyword>
<comment type="catalytic activity">
    <reaction evidence="7">
        <text>arsenic triglutathione + 2 [thioredoxin]-dithiol + 2 S-adenosyl-L-methionine + H2O = dimethylarsinous acid + 2 [thioredoxin]-disulfide + 3 glutathione + 2 S-adenosyl-L-homocysteine + 2 H(+)</text>
        <dbReference type="Rhea" id="RHEA:69464"/>
        <dbReference type="Rhea" id="RHEA-COMP:10698"/>
        <dbReference type="Rhea" id="RHEA-COMP:10700"/>
        <dbReference type="ChEBI" id="CHEBI:15377"/>
        <dbReference type="ChEBI" id="CHEBI:15378"/>
        <dbReference type="ChEBI" id="CHEBI:23808"/>
        <dbReference type="ChEBI" id="CHEBI:29950"/>
        <dbReference type="ChEBI" id="CHEBI:50058"/>
        <dbReference type="ChEBI" id="CHEBI:57856"/>
        <dbReference type="ChEBI" id="CHEBI:57925"/>
        <dbReference type="ChEBI" id="CHEBI:59789"/>
        <dbReference type="ChEBI" id="CHEBI:183640"/>
        <dbReference type="EC" id="2.1.1.137"/>
    </reaction>
</comment>
<dbReference type="EMBL" id="MU251767">
    <property type="protein sequence ID" value="KAG9229452.1"/>
    <property type="molecule type" value="Genomic_DNA"/>
</dbReference>
<evidence type="ECO:0000256" key="5">
    <source>
        <dbReference type="ARBA" id="ARBA00034545"/>
    </source>
</evidence>
<dbReference type="CDD" id="cd02440">
    <property type="entry name" value="AdoMet_MTases"/>
    <property type="match status" value="1"/>
</dbReference>
<dbReference type="EC" id="2.1.1.137" evidence="4"/>
<dbReference type="InterPro" id="IPR029063">
    <property type="entry name" value="SAM-dependent_MTases_sf"/>
</dbReference>
<evidence type="ECO:0000313" key="11">
    <source>
        <dbReference type="Proteomes" id="UP000824998"/>
    </source>
</evidence>
<keyword evidence="1" id="KW-0808">Transferase</keyword>
<dbReference type="InterPro" id="IPR025714">
    <property type="entry name" value="Methyltranfer_dom"/>
</dbReference>
<evidence type="ECO:0000259" key="9">
    <source>
        <dbReference type="Pfam" id="PF13847"/>
    </source>
</evidence>
<evidence type="ECO:0000256" key="6">
    <source>
        <dbReference type="ARBA" id="ARBA00047941"/>
    </source>
</evidence>
<keyword evidence="10" id="KW-0489">Methyltransferase</keyword>
<reference evidence="10" key="1">
    <citation type="journal article" date="2021" name="IMA Fungus">
        <title>Genomic characterization of three marine fungi, including Emericellopsis atlantica sp. nov. with signatures of a generalist lifestyle and marine biomass degradation.</title>
        <authorList>
            <person name="Hagestad O.C."/>
            <person name="Hou L."/>
            <person name="Andersen J.H."/>
            <person name="Hansen E.H."/>
            <person name="Altermark B."/>
            <person name="Li C."/>
            <person name="Kuhnert E."/>
            <person name="Cox R.J."/>
            <person name="Crous P.W."/>
            <person name="Spatafora J.W."/>
            <person name="Lail K."/>
            <person name="Amirebrahimi M."/>
            <person name="Lipzen A."/>
            <person name="Pangilinan J."/>
            <person name="Andreopoulos W."/>
            <person name="Hayes R.D."/>
            <person name="Ng V."/>
            <person name="Grigoriev I.V."/>
            <person name="Jackson S.A."/>
            <person name="Sutton T.D.S."/>
            <person name="Dobson A.D.W."/>
            <person name="Rama T."/>
        </authorList>
    </citation>
    <scope>NUCLEOTIDE SEQUENCE</scope>
    <source>
        <strain evidence="10">TRa018bII</strain>
    </source>
</reference>
<accession>A0A9P8C112</accession>
<dbReference type="InterPro" id="IPR026669">
    <property type="entry name" value="Arsenite_MeTrfase-like"/>
</dbReference>
<protein>
    <recommendedName>
        <fullName evidence="5">Arsenite methyltransferase</fullName>
        <ecNumber evidence="4">2.1.1.137</ecNumber>
    </recommendedName>
</protein>
<feature type="domain" description="Methyltransferase" evidence="9">
    <location>
        <begin position="65"/>
        <end position="213"/>
    </location>
</feature>
<sequence length="298" mass="31505">MTDTTYDTVNDHYSRLARETTSVHEANSEKVALSFGYSVEELSTIPDGANLGVSCGNPTALAALKEGETVVDLGSGAGFDVFLAARKVGSSGLAVGVDMSKDMLSRARANAEKSNITNVKFVESGITKIDLPSTTADCIISNCVINLVPANEKNLVFEEIFRVLKPGGRVAVSDILAKKQIPNDLLSNMSLYVGCISGASLMNEYSAYLKNAGFQGILIVDKNNDLNVYKENDLLLDVEGKKDSEAKAAKSSCCGSSNTDSAGAASFCGVRLPANSGAAKDIDFNEWVGSFNIYAVKP</sequence>
<dbReference type="Proteomes" id="UP000824998">
    <property type="component" value="Unassembled WGS sequence"/>
</dbReference>
<comment type="catalytic activity">
    <reaction evidence="6">
        <text>arsenic triglutathione + [thioredoxin]-dithiol + S-adenosyl-L-methionine + 2 H2O = methylarsonous acid + [thioredoxin]-disulfide + 3 glutathione + S-adenosyl-L-homocysteine + H(+)</text>
        <dbReference type="Rhea" id="RHEA:69460"/>
        <dbReference type="Rhea" id="RHEA-COMP:10698"/>
        <dbReference type="Rhea" id="RHEA-COMP:10700"/>
        <dbReference type="ChEBI" id="CHEBI:15377"/>
        <dbReference type="ChEBI" id="CHEBI:15378"/>
        <dbReference type="ChEBI" id="CHEBI:17826"/>
        <dbReference type="ChEBI" id="CHEBI:29950"/>
        <dbReference type="ChEBI" id="CHEBI:50058"/>
        <dbReference type="ChEBI" id="CHEBI:57856"/>
        <dbReference type="ChEBI" id="CHEBI:57925"/>
        <dbReference type="ChEBI" id="CHEBI:59789"/>
        <dbReference type="ChEBI" id="CHEBI:183640"/>
        <dbReference type="EC" id="2.1.1.137"/>
    </reaction>
</comment>
<name>A0A9P8C112_9HELO</name>
<dbReference type="GO" id="GO:0030791">
    <property type="term" value="F:arsenite methyltransferase activity"/>
    <property type="evidence" value="ECO:0007669"/>
    <property type="project" value="UniProtKB-EC"/>
</dbReference>
<evidence type="ECO:0000256" key="3">
    <source>
        <dbReference type="ARBA" id="ARBA00034487"/>
    </source>
</evidence>
<comment type="catalytic activity">
    <reaction evidence="8">
        <text>arsenic triglutathione + 3 [thioredoxin]-dithiol + 3 S-adenosyl-L-methionine = trimethylarsine + 3 [thioredoxin]-disulfide + 3 glutathione + 3 S-adenosyl-L-homocysteine + 3 H(+)</text>
        <dbReference type="Rhea" id="RHEA:69432"/>
        <dbReference type="Rhea" id="RHEA-COMP:10698"/>
        <dbReference type="Rhea" id="RHEA-COMP:10700"/>
        <dbReference type="ChEBI" id="CHEBI:15378"/>
        <dbReference type="ChEBI" id="CHEBI:27130"/>
        <dbReference type="ChEBI" id="CHEBI:29950"/>
        <dbReference type="ChEBI" id="CHEBI:50058"/>
        <dbReference type="ChEBI" id="CHEBI:57856"/>
        <dbReference type="ChEBI" id="CHEBI:57925"/>
        <dbReference type="ChEBI" id="CHEBI:59789"/>
        <dbReference type="ChEBI" id="CHEBI:183640"/>
        <dbReference type="EC" id="2.1.1.137"/>
    </reaction>
</comment>
<dbReference type="Pfam" id="PF13847">
    <property type="entry name" value="Methyltransf_31"/>
    <property type="match status" value="1"/>
</dbReference>
<evidence type="ECO:0000256" key="8">
    <source>
        <dbReference type="ARBA" id="ARBA00048428"/>
    </source>
</evidence>
<evidence type="ECO:0000256" key="7">
    <source>
        <dbReference type="ARBA" id="ARBA00047943"/>
    </source>
</evidence>
<proteinExistence type="inferred from homology"/>
<gene>
    <name evidence="10" type="ORF">BJ875DRAFT_537699</name>
</gene>
<dbReference type="PANTHER" id="PTHR43675">
    <property type="entry name" value="ARSENITE METHYLTRANSFERASE"/>
    <property type="match status" value="1"/>
</dbReference>
<evidence type="ECO:0000256" key="4">
    <source>
        <dbReference type="ARBA" id="ARBA00034521"/>
    </source>
</evidence>
<comment type="similarity">
    <text evidence="3">Belongs to the methyltransferase superfamily. Arsenite methyltransferase family.</text>
</comment>
<dbReference type="PANTHER" id="PTHR43675:SF8">
    <property type="entry name" value="ARSENITE METHYLTRANSFERASE"/>
    <property type="match status" value="1"/>
</dbReference>
<evidence type="ECO:0000256" key="2">
    <source>
        <dbReference type="ARBA" id="ARBA00022691"/>
    </source>
</evidence>